<evidence type="ECO:0000256" key="1">
    <source>
        <dbReference type="ARBA" id="ARBA00004651"/>
    </source>
</evidence>
<keyword evidence="4 13" id="KW-0812">Transmembrane</keyword>
<feature type="transmembrane region" description="Helical" evidence="14">
    <location>
        <begin position="140"/>
        <end position="162"/>
    </location>
</feature>
<name>A0A6P7WSL1_9AMPH</name>
<dbReference type="AlphaFoldDB" id="A0A6P7WSL1"/>
<dbReference type="InParanoid" id="A0A6P7WSL1"/>
<dbReference type="CDD" id="cd15224">
    <property type="entry name" value="7tmA_OR6B-like"/>
    <property type="match status" value="1"/>
</dbReference>
<evidence type="ECO:0000313" key="16">
    <source>
        <dbReference type="Proteomes" id="UP000515156"/>
    </source>
</evidence>
<accession>A0A6P7WSL1</accession>
<dbReference type="InterPro" id="IPR050939">
    <property type="entry name" value="Olfactory_GPCR1"/>
</dbReference>
<organism evidence="16 17">
    <name type="scientific">Microcaecilia unicolor</name>
    <dbReference type="NCBI Taxonomy" id="1415580"/>
    <lineage>
        <taxon>Eukaryota</taxon>
        <taxon>Metazoa</taxon>
        <taxon>Chordata</taxon>
        <taxon>Craniata</taxon>
        <taxon>Vertebrata</taxon>
        <taxon>Euteleostomi</taxon>
        <taxon>Amphibia</taxon>
        <taxon>Gymnophiona</taxon>
        <taxon>Siphonopidae</taxon>
        <taxon>Microcaecilia</taxon>
    </lineage>
</organism>
<feature type="transmembrane region" description="Helical" evidence="14">
    <location>
        <begin position="273"/>
        <end position="292"/>
    </location>
</feature>
<keyword evidence="9" id="KW-1015">Disulfide bond</keyword>
<protein>
    <recommendedName>
        <fullName evidence="14">Olfactory receptor</fullName>
    </recommendedName>
</protein>
<evidence type="ECO:0000256" key="11">
    <source>
        <dbReference type="ARBA" id="ARBA00023180"/>
    </source>
</evidence>
<keyword evidence="16" id="KW-1185">Reference proteome</keyword>
<dbReference type="FunFam" id="1.20.1070.10:FF:000001">
    <property type="entry name" value="Olfactory receptor"/>
    <property type="match status" value="1"/>
</dbReference>
<feature type="domain" description="G-protein coupled receptors family 1 profile" evidence="15">
    <location>
        <begin position="41"/>
        <end position="290"/>
    </location>
</feature>
<comment type="subcellular location">
    <subcellularLocation>
        <location evidence="1 14">Cell membrane</location>
        <topology evidence="1 14">Multi-pass membrane protein</topology>
    </subcellularLocation>
</comment>
<proteinExistence type="inferred from homology"/>
<evidence type="ECO:0000256" key="13">
    <source>
        <dbReference type="RuleBase" id="RU000688"/>
    </source>
</evidence>
<keyword evidence="6 14" id="KW-1133">Transmembrane helix</keyword>
<evidence type="ECO:0000256" key="8">
    <source>
        <dbReference type="ARBA" id="ARBA00023136"/>
    </source>
</evidence>
<dbReference type="Pfam" id="PF13853">
    <property type="entry name" value="7tm_4"/>
    <property type="match status" value="1"/>
</dbReference>
<dbReference type="OrthoDB" id="9447100at2759"/>
<dbReference type="GeneID" id="115457853"/>
<reference evidence="17" key="1">
    <citation type="submission" date="2025-08" db="UniProtKB">
        <authorList>
            <consortium name="RefSeq"/>
        </authorList>
    </citation>
    <scope>IDENTIFICATION</scope>
</reference>
<sequence>MEQRNTSTFQEFILTGFPGSPEFQILLFVLFLFSYLLTLTSNIIIILLIWLNSQLHKPMYFFLGNLSFLEMWYITVIEPKMLANFLTQDKTISFVACMTQLYFFLALACTECVLLAVMAFDRYVAICNPLHYPVILTNRLCFLVAVGSWISGFAIAVFKVYFISGVDVCRSNVINHYFCDVSPLLNLSCTDRGKAELVDFIFAMILTVLPLSFIVISYICIIKSVLRIPTTTGKKKAFSTCASHLTVVIIFYGSTLFIYARPKAIYSFDSNKLVSLSYTTITPLLNPIIYCFRSSAMKEAWRRTMCGKRETS</sequence>
<evidence type="ECO:0000259" key="15">
    <source>
        <dbReference type="PROSITE" id="PS50262"/>
    </source>
</evidence>
<dbReference type="PRINTS" id="PR00245">
    <property type="entry name" value="OLFACTORYR"/>
</dbReference>
<comment type="similarity">
    <text evidence="13">Belongs to the G-protein coupled receptor 1 family.</text>
</comment>
<dbReference type="Gene3D" id="1.20.1070.10">
    <property type="entry name" value="Rhodopsin 7-helix transmembrane proteins"/>
    <property type="match status" value="1"/>
</dbReference>
<feature type="transmembrane region" description="Helical" evidence="14">
    <location>
        <begin position="25"/>
        <end position="51"/>
    </location>
</feature>
<keyword evidence="3 14" id="KW-0716">Sensory transduction</keyword>
<dbReference type="PROSITE" id="PS50262">
    <property type="entry name" value="G_PROTEIN_RECEP_F1_2"/>
    <property type="match status" value="1"/>
</dbReference>
<dbReference type="PROSITE" id="PS00237">
    <property type="entry name" value="G_PROTEIN_RECEP_F1_1"/>
    <property type="match status" value="1"/>
</dbReference>
<keyword evidence="12 13" id="KW-0807">Transducer</keyword>
<evidence type="ECO:0000256" key="3">
    <source>
        <dbReference type="ARBA" id="ARBA00022606"/>
    </source>
</evidence>
<keyword evidence="7 13" id="KW-0297">G-protein coupled receptor</keyword>
<dbReference type="SUPFAM" id="SSF81321">
    <property type="entry name" value="Family A G protein-coupled receptor-like"/>
    <property type="match status" value="1"/>
</dbReference>
<dbReference type="GO" id="GO:0005886">
    <property type="term" value="C:plasma membrane"/>
    <property type="evidence" value="ECO:0007669"/>
    <property type="project" value="UniProtKB-SubCell"/>
</dbReference>
<dbReference type="Proteomes" id="UP000515156">
    <property type="component" value="Chromosome 14"/>
</dbReference>
<keyword evidence="8 14" id="KW-0472">Membrane</keyword>
<evidence type="ECO:0000313" key="17">
    <source>
        <dbReference type="RefSeq" id="XP_030043368.1"/>
    </source>
</evidence>
<dbReference type="KEGG" id="muo:115457853"/>
<keyword evidence="2 14" id="KW-1003">Cell membrane</keyword>
<feature type="transmembrane region" description="Helical" evidence="14">
    <location>
        <begin position="200"/>
        <end position="221"/>
    </location>
</feature>
<evidence type="ECO:0000256" key="4">
    <source>
        <dbReference type="ARBA" id="ARBA00022692"/>
    </source>
</evidence>
<dbReference type="InterPro" id="IPR017452">
    <property type="entry name" value="GPCR_Rhodpsn_7TM"/>
</dbReference>
<evidence type="ECO:0000256" key="6">
    <source>
        <dbReference type="ARBA" id="ARBA00022989"/>
    </source>
</evidence>
<evidence type="ECO:0000256" key="7">
    <source>
        <dbReference type="ARBA" id="ARBA00023040"/>
    </source>
</evidence>
<evidence type="ECO:0000256" key="5">
    <source>
        <dbReference type="ARBA" id="ARBA00022725"/>
    </source>
</evidence>
<evidence type="ECO:0000256" key="12">
    <source>
        <dbReference type="ARBA" id="ARBA00023224"/>
    </source>
</evidence>
<keyword evidence="10 13" id="KW-0675">Receptor</keyword>
<evidence type="ECO:0000256" key="10">
    <source>
        <dbReference type="ARBA" id="ARBA00023170"/>
    </source>
</evidence>
<dbReference type="PANTHER" id="PTHR24242">
    <property type="entry name" value="G-PROTEIN COUPLED RECEPTOR"/>
    <property type="match status" value="1"/>
</dbReference>
<keyword evidence="11" id="KW-0325">Glycoprotein</keyword>
<feature type="transmembrane region" description="Helical" evidence="14">
    <location>
        <begin position="101"/>
        <end position="120"/>
    </location>
</feature>
<gene>
    <name evidence="17" type="primary">LOC115457853</name>
</gene>
<evidence type="ECO:0000256" key="9">
    <source>
        <dbReference type="ARBA" id="ARBA00023157"/>
    </source>
</evidence>
<feature type="transmembrane region" description="Helical" evidence="14">
    <location>
        <begin position="242"/>
        <end position="261"/>
    </location>
</feature>
<dbReference type="RefSeq" id="XP_030043368.1">
    <property type="nucleotide sequence ID" value="XM_030187508.1"/>
</dbReference>
<dbReference type="GO" id="GO:0004984">
    <property type="term" value="F:olfactory receptor activity"/>
    <property type="evidence" value="ECO:0007669"/>
    <property type="project" value="InterPro"/>
</dbReference>
<dbReference type="PRINTS" id="PR00237">
    <property type="entry name" value="GPCRRHODOPSN"/>
</dbReference>
<keyword evidence="5 14" id="KW-0552">Olfaction</keyword>
<evidence type="ECO:0000256" key="14">
    <source>
        <dbReference type="RuleBase" id="RU363047"/>
    </source>
</evidence>
<feature type="transmembrane region" description="Helical" evidence="14">
    <location>
        <begin position="58"/>
        <end position="77"/>
    </location>
</feature>
<dbReference type="InterPro" id="IPR000725">
    <property type="entry name" value="Olfact_rcpt"/>
</dbReference>
<dbReference type="PANTHER" id="PTHR24242:SF359">
    <property type="entry name" value="ODORANT RECEPTOR-RELATED"/>
    <property type="match status" value="1"/>
</dbReference>
<evidence type="ECO:0000256" key="2">
    <source>
        <dbReference type="ARBA" id="ARBA00022475"/>
    </source>
</evidence>
<dbReference type="GO" id="GO:0004930">
    <property type="term" value="F:G protein-coupled receptor activity"/>
    <property type="evidence" value="ECO:0007669"/>
    <property type="project" value="UniProtKB-KW"/>
</dbReference>
<dbReference type="InterPro" id="IPR000276">
    <property type="entry name" value="GPCR_Rhodpsn"/>
</dbReference>